<protein>
    <submittedName>
        <fullName evidence="1">HAD-superfamily hydrolase, subfamily IIB</fullName>
    </submittedName>
</protein>
<dbReference type="Proteomes" id="UP000037267">
    <property type="component" value="Unassembled WGS sequence"/>
</dbReference>
<dbReference type="SFLD" id="SFLDG01144">
    <property type="entry name" value="C2.B.4:_PGP_Like"/>
    <property type="match status" value="1"/>
</dbReference>
<dbReference type="PANTHER" id="PTHR10000:SF8">
    <property type="entry name" value="HAD SUPERFAMILY HYDROLASE-LIKE, TYPE 3"/>
    <property type="match status" value="1"/>
</dbReference>
<name>A0A0L0WF80_GOTPU</name>
<dbReference type="AlphaFoldDB" id="A0A0L0WF80"/>
<dbReference type="Gene3D" id="3.40.50.1000">
    <property type="entry name" value="HAD superfamily/HAD-like"/>
    <property type="match status" value="1"/>
</dbReference>
<dbReference type="SFLD" id="SFLDS00003">
    <property type="entry name" value="Haloacid_Dehalogenase"/>
    <property type="match status" value="1"/>
</dbReference>
<dbReference type="InterPro" id="IPR036412">
    <property type="entry name" value="HAD-like_sf"/>
</dbReference>
<comment type="caution">
    <text evidence="1">The sequence shown here is derived from an EMBL/GenBank/DDBJ whole genome shotgun (WGS) entry which is preliminary data.</text>
</comment>
<gene>
    <name evidence="1" type="ORF">CLPU_1c03030</name>
</gene>
<keyword evidence="2" id="KW-1185">Reference proteome</keyword>
<dbReference type="NCBIfam" id="TIGR00099">
    <property type="entry name" value="Cof-subfamily"/>
    <property type="match status" value="1"/>
</dbReference>
<evidence type="ECO:0000313" key="1">
    <source>
        <dbReference type="EMBL" id="KNF10138.1"/>
    </source>
</evidence>
<accession>A0A0L0WF80</accession>
<dbReference type="Pfam" id="PF08282">
    <property type="entry name" value="Hydrolase_3"/>
    <property type="match status" value="1"/>
</dbReference>
<dbReference type="NCBIfam" id="TIGR01484">
    <property type="entry name" value="HAD-SF-IIB"/>
    <property type="match status" value="1"/>
</dbReference>
<dbReference type="InterPro" id="IPR000150">
    <property type="entry name" value="Cof"/>
</dbReference>
<dbReference type="EMBL" id="LGSS01000001">
    <property type="protein sequence ID" value="KNF10138.1"/>
    <property type="molecule type" value="Genomic_DNA"/>
</dbReference>
<dbReference type="SUPFAM" id="SSF56784">
    <property type="entry name" value="HAD-like"/>
    <property type="match status" value="1"/>
</dbReference>
<dbReference type="STRING" id="1503.CLPU_1c03030"/>
<dbReference type="PANTHER" id="PTHR10000">
    <property type="entry name" value="PHOSPHOSERINE PHOSPHATASE"/>
    <property type="match status" value="1"/>
</dbReference>
<dbReference type="OrthoDB" id="9781413at2"/>
<dbReference type="RefSeq" id="WP_050353861.1">
    <property type="nucleotide sequence ID" value="NZ_LGSS01000001.1"/>
</dbReference>
<dbReference type="GO" id="GO:0016791">
    <property type="term" value="F:phosphatase activity"/>
    <property type="evidence" value="ECO:0007669"/>
    <property type="project" value="TreeGrafter"/>
</dbReference>
<keyword evidence="1" id="KW-0378">Hydrolase</keyword>
<dbReference type="CDD" id="cd07516">
    <property type="entry name" value="HAD_Pase"/>
    <property type="match status" value="1"/>
</dbReference>
<dbReference type="InterPro" id="IPR023214">
    <property type="entry name" value="HAD_sf"/>
</dbReference>
<sequence>MKYKLIAIDMDGTMLDSNNEISLKNREAIKLASKMNVKVIITTGRVFTASRYYAKLLGIQTPIISCNGAYISSHDGKDILFEDFLSKEDLKFAIELANKYNTYYHFFGNNTYYAKEMTKTALMYLEWNKKQCSDDRINIEVVKNYSEILNKPDINFYKIVLIEDNEEKKEKIREELAGNENIEVVSSWHNNIEVMNLGVSKGNALKKLCKRLKIDCKEVIAIGDSYNDASMLKYAGMAVAMGNGEEYIKSIADMVTDTNDNDGVAKAIEKLIIG</sequence>
<dbReference type="Gene3D" id="3.30.1240.10">
    <property type="match status" value="1"/>
</dbReference>
<proteinExistence type="predicted"/>
<organism evidence="1 2">
    <name type="scientific">Gottschalkia purinilytica</name>
    <name type="common">Clostridium purinilyticum</name>
    <dbReference type="NCBI Taxonomy" id="1503"/>
    <lineage>
        <taxon>Bacteria</taxon>
        <taxon>Bacillati</taxon>
        <taxon>Bacillota</taxon>
        <taxon>Tissierellia</taxon>
        <taxon>Tissierellales</taxon>
        <taxon>Gottschalkiaceae</taxon>
        <taxon>Gottschalkia</taxon>
    </lineage>
</organism>
<dbReference type="SFLD" id="SFLDG01140">
    <property type="entry name" value="C2.B:_Phosphomannomutase_and_P"/>
    <property type="match status" value="1"/>
</dbReference>
<dbReference type="GO" id="GO:0005829">
    <property type="term" value="C:cytosol"/>
    <property type="evidence" value="ECO:0007669"/>
    <property type="project" value="TreeGrafter"/>
</dbReference>
<dbReference type="InterPro" id="IPR006379">
    <property type="entry name" value="HAD-SF_hydro_IIB"/>
</dbReference>
<dbReference type="GO" id="GO:0000287">
    <property type="term" value="F:magnesium ion binding"/>
    <property type="evidence" value="ECO:0007669"/>
    <property type="project" value="TreeGrafter"/>
</dbReference>
<reference evidence="2" key="1">
    <citation type="submission" date="2015-07" db="EMBL/GenBank/DDBJ databases">
        <title>Draft genome sequence of the purine-degrading Gottschalkia purinilyticum DSM 1384 (formerly Clostridium purinilyticum).</title>
        <authorList>
            <person name="Poehlein A."/>
            <person name="Schiel-Bengelsdorf B."/>
            <person name="Bengelsdorf F.R."/>
            <person name="Daniel R."/>
            <person name="Duerre P."/>
        </authorList>
    </citation>
    <scope>NUCLEOTIDE SEQUENCE [LARGE SCALE GENOMIC DNA]</scope>
    <source>
        <strain evidence="2">DSM 1384</strain>
    </source>
</reference>
<dbReference type="PATRIC" id="fig|1503.3.peg.1179"/>
<evidence type="ECO:0000313" key="2">
    <source>
        <dbReference type="Proteomes" id="UP000037267"/>
    </source>
</evidence>